<sequence>MATKAAAKETPKTEVATVSNNLPATMDASMLAADAGIGREQMSITDMALPYLRILQSLSPQVKKSSPQRVDGAEEGDIFNTVTQELFASEDGINVIPCAFQKAWVEWAPRDSGGGWIASHSNDQILNHCNRNEQGFDVRKDNGNIIVPTFYYYVLMCKENGGFEPAIISMARTQMKVGRKWNSLMSSLQVMGPQGLFNPPMFAQKFHVTTEAVSNAKGEWCNWKLRATGLVDDAGLYQVAKKFAEQVRTGAVKARVDIAEGDDVDTHGDSGVF</sequence>
<reference evidence="1 2" key="1">
    <citation type="submission" date="2014-07" db="EMBL/GenBank/DDBJ databases">
        <title>Expanding our view of genomic diversity in Candidatus Accumulibacter clades.</title>
        <authorList>
            <person name="Skennerton C.T."/>
            <person name="Barr J.J."/>
            <person name="Slater F.R."/>
            <person name="Bond P.L."/>
            <person name="Tyson G.W."/>
        </authorList>
    </citation>
    <scope>NUCLEOTIDE SEQUENCE [LARGE SCALE GENOMIC DNA]</scope>
    <source>
        <strain evidence="2">SK-01</strain>
    </source>
</reference>
<evidence type="ECO:0000313" key="1">
    <source>
        <dbReference type="EMBL" id="KFB66065.1"/>
    </source>
</evidence>
<protein>
    <submittedName>
        <fullName evidence="1">Uncharacterized protein</fullName>
    </submittedName>
</protein>
<dbReference type="InterPro" id="IPR056957">
    <property type="entry name" value="Pam3_Gp34-like"/>
</dbReference>
<dbReference type="Proteomes" id="UP000019812">
    <property type="component" value="Unassembled WGS sequence"/>
</dbReference>
<dbReference type="RefSeq" id="WP_273704193.1">
    <property type="nucleotide sequence ID" value="NZ_JDSS02000052.1"/>
</dbReference>
<comment type="caution">
    <text evidence="1">The sequence shown here is derived from an EMBL/GenBank/DDBJ whole genome shotgun (WGS) entry which is preliminary data.</text>
</comment>
<name>A0A084XUC1_9PROT</name>
<organism evidence="1 2">
    <name type="scientific">Candidatus Accumulibacter vicinus</name>
    <dbReference type="NCBI Taxonomy" id="2954382"/>
    <lineage>
        <taxon>Bacteria</taxon>
        <taxon>Pseudomonadati</taxon>
        <taxon>Pseudomonadota</taxon>
        <taxon>Betaproteobacteria</taxon>
        <taxon>Candidatus Accumulibacter</taxon>
    </lineage>
</organism>
<dbReference type="EMBL" id="JDSS02000052">
    <property type="protein sequence ID" value="KFB66065.1"/>
    <property type="molecule type" value="Genomic_DNA"/>
</dbReference>
<gene>
    <name evidence="1" type="ORF">CAPSK01_004668</name>
</gene>
<dbReference type="AlphaFoldDB" id="A0A084XUC1"/>
<dbReference type="Pfam" id="PF23977">
    <property type="entry name" value="Pam3_Gp34"/>
    <property type="match status" value="1"/>
</dbReference>
<evidence type="ECO:0000313" key="2">
    <source>
        <dbReference type="Proteomes" id="UP000019812"/>
    </source>
</evidence>
<proteinExistence type="predicted"/>
<accession>A0A084XUC1</accession>
<dbReference type="STRING" id="1457154.CAPSK01_004668"/>